<feature type="region of interest" description="Disordered" evidence="1">
    <location>
        <begin position="60"/>
        <end position="80"/>
    </location>
</feature>
<dbReference type="EMBL" id="AHZU02000653">
    <property type="protein sequence ID" value="KFG41844.1"/>
    <property type="molecule type" value="Genomic_DNA"/>
</dbReference>
<dbReference type="AlphaFoldDB" id="A0A086KBS6"/>
<dbReference type="Proteomes" id="UP000028837">
    <property type="component" value="Unassembled WGS sequence"/>
</dbReference>
<organism evidence="2 3">
    <name type="scientific">Toxoplasma gondii GAB2-2007-GAL-DOM2</name>
    <dbReference type="NCBI Taxonomy" id="1130820"/>
    <lineage>
        <taxon>Eukaryota</taxon>
        <taxon>Sar</taxon>
        <taxon>Alveolata</taxon>
        <taxon>Apicomplexa</taxon>
        <taxon>Conoidasida</taxon>
        <taxon>Coccidia</taxon>
        <taxon>Eucoccidiorida</taxon>
        <taxon>Eimeriorina</taxon>
        <taxon>Sarcocystidae</taxon>
        <taxon>Toxoplasma</taxon>
    </lineage>
</organism>
<keyword evidence="2" id="KW-0812">Transmembrane</keyword>
<evidence type="ECO:0000313" key="2">
    <source>
        <dbReference type="EMBL" id="KFG41844.1"/>
    </source>
</evidence>
<evidence type="ECO:0000313" key="3">
    <source>
        <dbReference type="Proteomes" id="UP000028837"/>
    </source>
</evidence>
<keyword evidence="2" id="KW-0472">Membrane</keyword>
<gene>
    <name evidence="2" type="ORF">TGDOM2_398980</name>
</gene>
<dbReference type="VEuPathDB" id="ToxoDB:TGDOM2_398980"/>
<sequence>MTLTVFGLAAHAAIKDEGADEKSDEAVPHVDTRQLSAATDQYIASLPRSPGSAALTAVALPSSTTETPLRERTEDTKKVGESCTERLVKAM</sequence>
<evidence type="ECO:0000256" key="1">
    <source>
        <dbReference type="SAM" id="MobiDB-lite"/>
    </source>
</evidence>
<protein>
    <submittedName>
        <fullName evidence="2">Multi-pass transmembrane, related protein</fullName>
    </submittedName>
</protein>
<reference evidence="2 3" key="1">
    <citation type="submission" date="2014-02" db="EMBL/GenBank/DDBJ databases">
        <authorList>
            <person name="Sibley D."/>
            <person name="Venepally P."/>
            <person name="Karamycheva S."/>
            <person name="Hadjithomas M."/>
            <person name="Khan A."/>
            <person name="Brunk B."/>
            <person name="Roos D."/>
            <person name="Caler E."/>
            <person name="Lorenzi H."/>
        </authorList>
    </citation>
    <scope>NUCLEOTIDE SEQUENCE [LARGE SCALE GENOMIC DNA]</scope>
    <source>
        <strain evidence="2 3">GAB2-2007-GAL-DOM2</strain>
    </source>
</reference>
<feature type="compositionally biased region" description="Basic and acidic residues" evidence="1">
    <location>
        <begin position="68"/>
        <end position="80"/>
    </location>
</feature>
<comment type="caution">
    <text evidence="2">The sequence shown here is derived from an EMBL/GenBank/DDBJ whole genome shotgun (WGS) entry which is preliminary data.</text>
</comment>
<accession>A0A086KBS6</accession>
<name>A0A086KBS6_TOXGO</name>
<proteinExistence type="predicted"/>